<name>A0A9W7ETR2_9STRA</name>
<evidence type="ECO:0000313" key="3">
    <source>
        <dbReference type="Proteomes" id="UP001162640"/>
    </source>
</evidence>
<dbReference type="PANTHER" id="PTHR36774:SF1">
    <property type="entry name" value="INSULIN-INDUCED PROTEIN"/>
    <property type="match status" value="1"/>
</dbReference>
<dbReference type="Proteomes" id="UP001162640">
    <property type="component" value="Unassembled WGS sequence"/>
</dbReference>
<evidence type="ECO:0000256" key="1">
    <source>
        <dbReference type="SAM" id="Phobius"/>
    </source>
</evidence>
<dbReference type="PANTHER" id="PTHR36774">
    <property type="entry name" value="INSULIN-INDUCED PROTEIN"/>
    <property type="match status" value="1"/>
</dbReference>
<feature type="transmembrane region" description="Helical" evidence="1">
    <location>
        <begin position="52"/>
        <end position="75"/>
    </location>
</feature>
<keyword evidence="1" id="KW-1133">Transmembrane helix</keyword>
<accession>A0A9W7ETR2</accession>
<gene>
    <name evidence="2" type="ORF">TL16_g11736</name>
</gene>
<comment type="caution">
    <text evidence="2">The sequence shown here is derived from an EMBL/GenBank/DDBJ whole genome shotgun (WGS) entry which is preliminary data.</text>
</comment>
<feature type="transmembrane region" description="Helical" evidence="1">
    <location>
        <begin position="13"/>
        <end position="32"/>
    </location>
</feature>
<dbReference type="AlphaFoldDB" id="A0A9W7ETR2"/>
<keyword evidence="1" id="KW-0812">Transmembrane</keyword>
<keyword evidence="1" id="KW-0472">Membrane</keyword>
<feature type="transmembrane region" description="Helical" evidence="1">
    <location>
        <begin position="95"/>
        <end position="112"/>
    </location>
</feature>
<feature type="transmembrane region" description="Helical" evidence="1">
    <location>
        <begin position="124"/>
        <end position="141"/>
    </location>
</feature>
<evidence type="ECO:0000313" key="2">
    <source>
        <dbReference type="EMBL" id="GMH90332.1"/>
    </source>
</evidence>
<feature type="transmembrane region" description="Helical" evidence="1">
    <location>
        <begin position="147"/>
        <end position="169"/>
    </location>
</feature>
<proteinExistence type="predicted"/>
<dbReference type="EMBL" id="BLQM01000446">
    <property type="protein sequence ID" value="GMH90332.1"/>
    <property type="molecule type" value="Genomic_DNA"/>
</dbReference>
<sequence length="279" mass="30627">MPLSPPQNHFLNVPTPFVAGMAASGALLGPYLDNYHSHYHVLQYHHPVHGPFDLTTALWTPPLFALAGVLIGYLYTVGDRLLNDKAQIPPPPTPTVPFTLTSISFFTFQYWLSGILSINNVDGTTIFLTMSTMALLGFLVFDRTIVGFWTSLATAIGGPLIEIGLLSTFHDYHYLNSDFGPIPGWIIPVYFLGGPANGNLARAGLKALQDKSICPTCQNSRVQPCVNCDALGYYISYNQKINCTCCNGSGQTVCRLCFRTLEIENSPSAVREFMKSRPD</sequence>
<protein>
    <submittedName>
        <fullName evidence="2">Uncharacterized protein</fullName>
    </submittedName>
</protein>
<organism evidence="2 3">
    <name type="scientific">Triparma laevis f. inornata</name>
    <dbReference type="NCBI Taxonomy" id="1714386"/>
    <lineage>
        <taxon>Eukaryota</taxon>
        <taxon>Sar</taxon>
        <taxon>Stramenopiles</taxon>
        <taxon>Ochrophyta</taxon>
        <taxon>Bolidophyceae</taxon>
        <taxon>Parmales</taxon>
        <taxon>Triparmaceae</taxon>
        <taxon>Triparma</taxon>
    </lineage>
</organism>
<reference evidence="3" key="1">
    <citation type="journal article" date="2023" name="Commun. Biol.">
        <title>Genome analysis of Parmales, the sister group of diatoms, reveals the evolutionary specialization of diatoms from phago-mixotrophs to photoautotrophs.</title>
        <authorList>
            <person name="Ban H."/>
            <person name="Sato S."/>
            <person name="Yoshikawa S."/>
            <person name="Yamada K."/>
            <person name="Nakamura Y."/>
            <person name="Ichinomiya M."/>
            <person name="Sato N."/>
            <person name="Blanc-Mathieu R."/>
            <person name="Endo H."/>
            <person name="Kuwata A."/>
            <person name="Ogata H."/>
        </authorList>
    </citation>
    <scope>NUCLEOTIDE SEQUENCE [LARGE SCALE GENOMIC DNA]</scope>
</reference>